<dbReference type="InterPro" id="IPR021136">
    <property type="entry name" value="Flagellar_hook_control-like_C"/>
</dbReference>
<comment type="caution">
    <text evidence="2">The sequence shown here is derived from an EMBL/GenBank/DDBJ whole genome shotgun (WGS) entry which is preliminary data.</text>
</comment>
<organism evidence="2 3">
    <name type="scientific">Pseudomonas congelans</name>
    <dbReference type="NCBI Taxonomy" id="200452"/>
    <lineage>
        <taxon>Bacteria</taxon>
        <taxon>Pseudomonadati</taxon>
        <taxon>Pseudomonadota</taxon>
        <taxon>Gammaproteobacteria</taxon>
        <taxon>Pseudomonadales</taxon>
        <taxon>Pseudomonadaceae</taxon>
        <taxon>Pseudomonas</taxon>
    </lineage>
</organism>
<accession>A0A0P9M5S8</accession>
<dbReference type="Proteomes" id="UP000050411">
    <property type="component" value="Unassembled WGS sequence"/>
</dbReference>
<protein>
    <recommendedName>
        <fullName evidence="1">Flagellar hook-length control protein-like C-terminal domain-containing protein</fullName>
    </recommendedName>
</protein>
<sequence length="566" mass="60442">MVRFRPVLYMRVLLSKGQFPWVDSSMTGDITSVPATNATMTLLRAGISPAQVLTMLQSAENLIPEGETANAEVLTLKQVNQNFQLLLRLVLANGSLTNLPVTSSVPFTPGSLLQVAQASANELTLTLQQLNSALKNSMTSIDTRQLPVGTLLQGKVMTSQEITQAVNQPAAQNPAAATPAYRSIVMLLNTALAGSSLTIESPQPLTVGSLLSAQVQGNQALNFVALPGRFDQLAVAQQLSAQQNRQGSLDTLINALQNLQSGSPASNSSAISAPLQASINQLLADLPDVEQMTTPKGVAQALNASGVFLEARLLAGLNPAQMPDMKANLMRLIAQILPGLPDNMSYGAAAASNTLARTMPNAIRNALGTLGLVAARTQPSIFPLPSRTVSGGEKEDDLEILLKLAAAAVSRLQSHQLGGLEQTRTNADGTQVTTWQLEVPMRNAHDIVPLQVKVQREDTPDQEAAEDRDDVEIKDTREKLWKVDLAFDLEPLGPLQVHAQLLRGTLSSQLWAERPDSAALIEHELGYLRERLIACGLAVGELACSHGAPPSGPRTALEQRWIDENA</sequence>
<evidence type="ECO:0000259" key="1">
    <source>
        <dbReference type="Pfam" id="PF02120"/>
    </source>
</evidence>
<proteinExistence type="predicted"/>
<dbReference type="Pfam" id="PF02120">
    <property type="entry name" value="Flg_hook"/>
    <property type="match status" value="1"/>
</dbReference>
<evidence type="ECO:0000313" key="3">
    <source>
        <dbReference type="Proteomes" id="UP000050411"/>
    </source>
</evidence>
<reference evidence="2 3" key="1">
    <citation type="submission" date="2015-09" db="EMBL/GenBank/DDBJ databases">
        <title>Genome announcement of multiple Pseudomonas syringae strains.</title>
        <authorList>
            <person name="Thakur S."/>
            <person name="Wang P.W."/>
            <person name="Gong Y."/>
            <person name="Weir B.S."/>
            <person name="Guttman D.S."/>
        </authorList>
    </citation>
    <scope>NUCLEOTIDE SEQUENCE [LARGE SCALE GENOMIC DNA]</scope>
    <source>
        <strain evidence="2 3">ICMP19117</strain>
    </source>
</reference>
<gene>
    <name evidence="2" type="ORF">ALO92_04523</name>
</gene>
<dbReference type="AlphaFoldDB" id="A0A0P9M5S8"/>
<dbReference type="PATRIC" id="fig|200452.3.peg.1194"/>
<evidence type="ECO:0000313" key="2">
    <source>
        <dbReference type="EMBL" id="KPW86087.1"/>
    </source>
</evidence>
<feature type="domain" description="Flagellar hook-length control protein-like C-terminal" evidence="1">
    <location>
        <begin position="473"/>
        <end position="551"/>
    </location>
</feature>
<dbReference type="EMBL" id="LJQB01000028">
    <property type="protein sequence ID" value="KPW86087.1"/>
    <property type="molecule type" value="Genomic_DNA"/>
</dbReference>
<name>A0A0P9M5S8_9PSED</name>